<dbReference type="Gene3D" id="3.40.50.300">
    <property type="entry name" value="P-loop containing nucleotide triphosphate hydrolases"/>
    <property type="match status" value="1"/>
</dbReference>
<dbReference type="GO" id="GO:0005524">
    <property type="term" value="F:ATP binding"/>
    <property type="evidence" value="ECO:0007669"/>
    <property type="project" value="UniProtKB-KW"/>
</dbReference>
<name>A0ABP9QEQ9_9RHOO</name>
<evidence type="ECO:0000256" key="9">
    <source>
        <dbReference type="SAM" id="Phobius"/>
    </source>
</evidence>
<keyword evidence="3" id="KW-1003">Cell membrane</keyword>
<dbReference type="PANTHER" id="PTHR11384:SF59">
    <property type="entry name" value="LYSOSOMAL COBALAMIN TRANSPORTER ABCD4"/>
    <property type="match status" value="1"/>
</dbReference>
<reference evidence="13" key="1">
    <citation type="journal article" date="2019" name="Int. J. Syst. Evol. Microbiol.">
        <title>The Global Catalogue of Microorganisms (GCM) 10K type strain sequencing project: providing services to taxonomists for standard genome sequencing and annotation.</title>
        <authorList>
            <consortium name="The Broad Institute Genomics Platform"/>
            <consortium name="The Broad Institute Genome Sequencing Center for Infectious Disease"/>
            <person name="Wu L."/>
            <person name="Ma J."/>
        </authorList>
    </citation>
    <scope>NUCLEOTIDE SEQUENCE [LARGE SCALE GENOMIC DNA]</scope>
    <source>
        <strain evidence="13">JCM 18715</strain>
    </source>
</reference>
<dbReference type="Pfam" id="PF00005">
    <property type="entry name" value="ABC_tran"/>
    <property type="match status" value="1"/>
</dbReference>
<evidence type="ECO:0000256" key="1">
    <source>
        <dbReference type="ARBA" id="ARBA00004651"/>
    </source>
</evidence>
<evidence type="ECO:0000256" key="6">
    <source>
        <dbReference type="ARBA" id="ARBA00022840"/>
    </source>
</evidence>
<dbReference type="PANTHER" id="PTHR11384">
    <property type="entry name" value="ATP-BINDING CASSETTE, SUB-FAMILY D MEMBER"/>
    <property type="match status" value="1"/>
</dbReference>
<dbReference type="PROSITE" id="PS00211">
    <property type="entry name" value="ABC_TRANSPORTER_1"/>
    <property type="match status" value="1"/>
</dbReference>
<evidence type="ECO:0000256" key="4">
    <source>
        <dbReference type="ARBA" id="ARBA00022692"/>
    </source>
</evidence>
<feature type="domain" description="ABC transmembrane type-1" evidence="11">
    <location>
        <begin position="59"/>
        <end position="357"/>
    </location>
</feature>
<feature type="transmembrane region" description="Helical" evidence="9">
    <location>
        <begin position="214"/>
        <end position="233"/>
    </location>
</feature>
<dbReference type="InterPro" id="IPR003439">
    <property type="entry name" value="ABC_transporter-like_ATP-bd"/>
</dbReference>
<keyword evidence="8 9" id="KW-0472">Membrane</keyword>
<keyword evidence="13" id="KW-1185">Reference proteome</keyword>
<gene>
    <name evidence="12" type="ORF">GCM10025770_07780</name>
</gene>
<comment type="subcellular location">
    <subcellularLocation>
        <location evidence="1">Cell membrane</location>
        <topology evidence="1">Multi-pass membrane protein</topology>
    </subcellularLocation>
</comment>
<evidence type="ECO:0000256" key="2">
    <source>
        <dbReference type="ARBA" id="ARBA00022448"/>
    </source>
</evidence>
<dbReference type="SMART" id="SM00382">
    <property type="entry name" value="AAA"/>
    <property type="match status" value="1"/>
</dbReference>
<keyword evidence="7 9" id="KW-1133">Transmembrane helix</keyword>
<evidence type="ECO:0000259" key="10">
    <source>
        <dbReference type="PROSITE" id="PS50893"/>
    </source>
</evidence>
<evidence type="ECO:0000313" key="12">
    <source>
        <dbReference type="EMBL" id="GAA5160268.1"/>
    </source>
</evidence>
<feature type="domain" description="ABC transporter" evidence="10">
    <location>
        <begin position="391"/>
        <end position="600"/>
    </location>
</feature>
<dbReference type="InterPro" id="IPR050835">
    <property type="entry name" value="ABC_transporter_sub-D"/>
</dbReference>
<keyword evidence="2" id="KW-0813">Transport</keyword>
<dbReference type="InterPro" id="IPR017871">
    <property type="entry name" value="ABC_transporter-like_CS"/>
</dbReference>
<feature type="transmembrane region" description="Helical" evidence="9">
    <location>
        <begin position="12"/>
        <end position="37"/>
    </location>
</feature>
<proteinExistence type="predicted"/>
<dbReference type="InterPro" id="IPR027417">
    <property type="entry name" value="P-loop_NTPase"/>
</dbReference>
<dbReference type="InterPro" id="IPR003593">
    <property type="entry name" value="AAA+_ATPase"/>
</dbReference>
<dbReference type="InterPro" id="IPR036640">
    <property type="entry name" value="ABC1_TM_sf"/>
</dbReference>
<evidence type="ECO:0000256" key="8">
    <source>
        <dbReference type="ARBA" id="ARBA00023136"/>
    </source>
</evidence>
<keyword evidence="5" id="KW-0547">Nucleotide-binding</keyword>
<dbReference type="Pfam" id="PF06472">
    <property type="entry name" value="ABC_membrane_2"/>
    <property type="match status" value="1"/>
</dbReference>
<dbReference type="RefSeq" id="WP_345531526.1">
    <property type="nucleotide sequence ID" value="NZ_BAABLD010000002.1"/>
</dbReference>
<dbReference type="EMBL" id="BAABLD010000002">
    <property type="protein sequence ID" value="GAA5160268.1"/>
    <property type="molecule type" value="Genomic_DNA"/>
</dbReference>
<dbReference type="Gene3D" id="1.20.1560.10">
    <property type="entry name" value="ABC transporter type 1, transmembrane domain"/>
    <property type="match status" value="1"/>
</dbReference>
<evidence type="ECO:0000256" key="5">
    <source>
        <dbReference type="ARBA" id="ARBA00022741"/>
    </source>
</evidence>
<dbReference type="Proteomes" id="UP001500547">
    <property type="component" value="Unassembled WGS sequence"/>
</dbReference>
<protein>
    <submittedName>
        <fullName evidence="12">ABC transporter ATP-binding protein/permease</fullName>
    </submittedName>
</protein>
<dbReference type="SUPFAM" id="SSF90123">
    <property type="entry name" value="ABC transporter transmembrane region"/>
    <property type="match status" value="1"/>
</dbReference>
<evidence type="ECO:0000259" key="11">
    <source>
        <dbReference type="PROSITE" id="PS50929"/>
    </source>
</evidence>
<dbReference type="InterPro" id="IPR011527">
    <property type="entry name" value="ABC1_TM_dom"/>
</dbReference>
<evidence type="ECO:0000256" key="3">
    <source>
        <dbReference type="ARBA" id="ARBA00022475"/>
    </source>
</evidence>
<keyword evidence="4 9" id="KW-0812">Transmembrane</keyword>
<dbReference type="PROSITE" id="PS50929">
    <property type="entry name" value="ABC_TM1F"/>
    <property type="match status" value="1"/>
</dbReference>
<sequence>MNWGNELIASSIWLAKAYALTLIVFVPAMLGLMRWTVWGRQFRLITGAYFSPRTSLRPLLMLGLMLLVSLMAVRLNLVFSFWYNDLYTSLQNLDAKVFWLSVWLFALLASLHIVRLLLDAFIRKAFRIHWRVWLNEQLLNAWMSSRAYYLARHAETQQDNPEQRIQEDTETLGEKAVELALDGVKAVVSIVAFTTLLWTLSGSLTVMGHEVSRAMVFLVYVYVLTTSFFAFWIGRPLIRLNFLAEQFSATYRYLLIRIREYGESIALYGGEKVEKSRLEGAFGNVIANSWATLWRELKFNGFNFTIGQVGVIFPLLIQGPRVLSGAIKLGDLMQTLEAFNQVQDALSFFRESYDKFAIFRAVLDRLSGFVKNMTEVNALPVPSVVPVADRLTVNRFSVLHPEGDPLISELSFSLVAGERLLVRGPSGAGKTTLLRAVAGLWPYTRGELARPTDANALFLSQRPYLPVGGLRLALAYPGQALDDALAREVLQRVQLPQLVDLLDDERDWSQILSPGEQQRLAFGRVLVNRPRLLVMDEATSALDAGLEHALYAMIIEALPDSIVLSVGHHTSLAQFHQRALELHQGGAWQIVTGDQQAGVA</sequence>
<comment type="caution">
    <text evidence="12">The sequence shown here is derived from an EMBL/GenBank/DDBJ whole genome shotgun (WGS) entry which is preliminary data.</text>
</comment>
<dbReference type="PROSITE" id="PS50893">
    <property type="entry name" value="ABC_TRANSPORTER_2"/>
    <property type="match status" value="1"/>
</dbReference>
<evidence type="ECO:0000313" key="13">
    <source>
        <dbReference type="Proteomes" id="UP001500547"/>
    </source>
</evidence>
<keyword evidence="6 12" id="KW-0067">ATP-binding</keyword>
<organism evidence="12 13">
    <name type="scientific">Viridibacterium curvum</name>
    <dbReference type="NCBI Taxonomy" id="1101404"/>
    <lineage>
        <taxon>Bacteria</taxon>
        <taxon>Pseudomonadati</taxon>
        <taxon>Pseudomonadota</taxon>
        <taxon>Betaproteobacteria</taxon>
        <taxon>Rhodocyclales</taxon>
        <taxon>Rhodocyclaceae</taxon>
        <taxon>Viridibacterium</taxon>
    </lineage>
</organism>
<accession>A0ABP9QEQ9</accession>
<evidence type="ECO:0000256" key="7">
    <source>
        <dbReference type="ARBA" id="ARBA00022989"/>
    </source>
</evidence>
<feature type="transmembrane region" description="Helical" evidence="9">
    <location>
        <begin position="97"/>
        <end position="118"/>
    </location>
</feature>
<dbReference type="CDD" id="cd03223">
    <property type="entry name" value="ABCD_peroxisomal_ALDP"/>
    <property type="match status" value="1"/>
</dbReference>
<feature type="transmembrane region" description="Helical" evidence="9">
    <location>
        <begin position="58"/>
        <end position="77"/>
    </location>
</feature>
<dbReference type="SUPFAM" id="SSF52540">
    <property type="entry name" value="P-loop containing nucleoside triphosphate hydrolases"/>
    <property type="match status" value="1"/>
</dbReference>